<dbReference type="Proteomes" id="UP001301728">
    <property type="component" value="Unassembled WGS sequence"/>
</dbReference>
<dbReference type="RefSeq" id="WP_323274534.1">
    <property type="nucleotide sequence ID" value="NZ_JAYGHT010000195.1"/>
</dbReference>
<accession>A0ABU5U799</accession>
<protein>
    <submittedName>
        <fullName evidence="2">Uncharacterized protein</fullName>
    </submittedName>
</protein>
<evidence type="ECO:0000256" key="1">
    <source>
        <dbReference type="SAM" id="MobiDB-lite"/>
    </source>
</evidence>
<name>A0ABU5U799_9CYAN</name>
<feature type="region of interest" description="Disordered" evidence="1">
    <location>
        <begin position="295"/>
        <end position="323"/>
    </location>
</feature>
<keyword evidence="3" id="KW-1185">Reference proteome</keyword>
<reference evidence="2 3" key="1">
    <citation type="submission" date="2023-12" db="EMBL/GenBank/DDBJ databases">
        <title>Baltic Sea Cyanobacteria.</title>
        <authorList>
            <person name="Delbaje E."/>
            <person name="Fewer D.P."/>
            <person name="Shishido T.K."/>
        </authorList>
    </citation>
    <scope>NUCLEOTIDE SEQUENCE [LARGE SCALE GENOMIC DNA]</scope>
    <source>
        <strain evidence="2 3">CCNP 1315</strain>
    </source>
</reference>
<dbReference type="EMBL" id="JAYGHT010000195">
    <property type="protein sequence ID" value="MEA5522870.1"/>
    <property type="molecule type" value="Genomic_DNA"/>
</dbReference>
<gene>
    <name evidence="2" type="ORF">VB854_28465</name>
</gene>
<evidence type="ECO:0000313" key="2">
    <source>
        <dbReference type="EMBL" id="MEA5522870.1"/>
    </source>
</evidence>
<organism evidence="2 3">
    <name type="scientific">Limnoraphis robusta CCNP1315</name>
    <dbReference type="NCBI Taxonomy" id="3110306"/>
    <lineage>
        <taxon>Bacteria</taxon>
        <taxon>Bacillati</taxon>
        <taxon>Cyanobacteriota</taxon>
        <taxon>Cyanophyceae</taxon>
        <taxon>Oscillatoriophycideae</taxon>
        <taxon>Oscillatoriales</taxon>
        <taxon>Sirenicapillariaceae</taxon>
        <taxon>Limnoraphis</taxon>
    </lineage>
</organism>
<sequence length="338" mass="40674">MQLSPTYRALLRVIPDLSWVYRFIPQLGRGRCPWIHAMTKTGQKISRFLKKGLIPFHVWVSDSEIVSRDRDRIYEVSQNECTCPEWEHRISKGKGYRHIPELFKGYVDCCKHQVMQFLRMHDVSHFSEFVEIKKINLQDERLNEVLEQIPTLPEGLEVHRIEGDMGWENKFSIQFNYWKTFPYGKPERKRARLGSLLIDFYGALHFRTNTSRFWHEFEKLIDGINYLMKVCGFKFEQAIKPEWQEPKLEPTLEEIETMLMDKAYGDEEWFKSLFPNEYKLLIQLRKEKEANDSLFWNEPKPEPEYPMQEYFEEEKKQESKPAKKKVWLSLDDLQEMPF</sequence>
<evidence type="ECO:0000313" key="3">
    <source>
        <dbReference type="Proteomes" id="UP001301728"/>
    </source>
</evidence>
<comment type="caution">
    <text evidence="2">The sequence shown here is derived from an EMBL/GenBank/DDBJ whole genome shotgun (WGS) entry which is preliminary data.</text>
</comment>
<proteinExistence type="predicted"/>